<proteinExistence type="predicted"/>
<dbReference type="GO" id="GO:0015562">
    <property type="term" value="F:efflux transmembrane transporter activity"/>
    <property type="evidence" value="ECO:0007669"/>
    <property type="project" value="InterPro"/>
</dbReference>
<comment type="subcellular location">
    <subcellularLocation>
        <location evidence="1">Cell outer membrane</location>
    </subcellularLocation>
</comment>
<keyword evidence="6" id="KW-0998">Cell outer membrane</keyword>
<evidence type="ECO:0000256" key="3">
    <source>
        <dbReference type="ARBA" id="ARBA00022452"/>
    </source>
</evidence>
<keyword evidence="7" id="KW-0175">Coiled coil</keyword>
<evidence type="ECO:0008006" key="9">
    <source>
        <dbReference type="Google" id="ProtNLM"/>
    </source>
</evidence>
<gene>
    <name evidence="8" type="ORF">SDC9_43676</name>
</gene>
<feature type="coiled-coil region" evidence="7">
    <location>
        <begin position="397"/>
        <end position="424"/>
    </location>
</feature>
<evidence type="ECO:0000256" key="6">
    <source>
        <dbReference type="ARBA" id="ARBA00023237"/>
    </source>
</evidence>
<dbReference type="Gene3D" id="1.20.1600.10">
    <property type="entry name" value="Outer membrane efflux proteins (OEP)"/>
    <property type="match status" value="1"/>
</dbReference>
<dbReference type="Pfam" id="PF02321">
    <property type="entry name" value="OEP"/>
    <property type="match status" value="2"/>
</dbReference>
<evidence type="ECO:0000256" key="4">
    <source>
        <dbReference type="ARBA" id="ARBA00022692"/>
    </source>
</evidence>
<dbReference type="PANTHER" id="PTHR30026:SF20">
    <property type="entry name" value="OUTER MEMBRANE PROTEIN TOLC"/>
    <property type="match status" value="1"/>
</dbReference>
<name>A0A644W178_9ZZZZ</name>
<keyword evidence="3" id="KW-1134">Transmembrane beta strand</keyword>
<organism evidence="8">
    <name type="scientific">bioreactor metagenome</name>
    <dbReference type="NCBI Taxonomy" id="1076179"/>
    <lineage>
        <taxon>unclassified sequences</taxon>
        <taxon>metagenomes</taxon>
        <taxon>ecological metagenomes</taxon>
    </lineage>
</organism>
<dbReference type="GO" id="GO:0015288">
    <property type="term" value="F:porin activity"/>
    <property type="evidence" value="ECO:0007669"/>
    <property type="project" value="TreeGrafter"/>
</dbReference>
<protein>
    <recommendedName>
        <fullName evidence="9">Outer membrane protein TolC</fullName>
    </recommendedName>
</protein>
<dbReference type="GO" id="GO:1990281">
    <property type="term" value="C:efflux pump complex"/>
    <property type="evidence" value="ECO:0007669"/>
    <property type="project" value="TreeGrafter"/>
</dbReference>
<comment type="caution">
    <text evidence="8">The sequence shown here is derived from an EMBL/GenBank/DDBJ whole genome shotgun (WGS) entry which is preliminary data.</text>
</comment>
<dbReference type="SUPFAM" id="SSF56954">
    <property type="entry name" value="Outer membrane efflux proteins (OEP)"/>
    <property type="match status" value="1"/>
</dbReference>
<dbReference type="InterPro" id="IPR003423">
    <property type="entry name" value="OMP_efflux"/>
</dbReference>
<dbReference type="PANTHER" id="PTHR30026">
    <property type="entry name" value="OUTER MEMBRANE PROTEIN TOLC"/>
    <property type="match status" value="1"/>
</dbReference>
<evidence type="ECO:0000256" key="1">
    <source>
        <dbReference type="ARBA" id="ARBA00004442"/>
    </source>
</evidence>
<keyword evidence="4" id="KW-0812">Transmembrane</keyword>
<evidence type="ECO:0000256" key="5">
    <source>
        <dbReference type="ARBA" id="ARBA00023136"/>
    </source>
</evidence>
<reference evidence="8" key="1">
    <citation type="submission" date="2019-08" db="EMBL/GenBank/DDBJ databases">
        <authorList>
            <person name="Kucharzyk K."/>
            <person name="Murdoch R.W."/>
            <person name="Higgins S."/>
            <person name="Loffler F."/>
        </authorList>
    </citation>
    <scope>NUCLEOTIDE SEQUENCE</scope>
</reference>
<keyword evidence="2" id="KW-0813">Transport</keyword>
<accession>A0A644W178</accession>
<dbReference type="EMBL" id="VSSQ01000558">
    <property type="protein sequence ID" value="MPL97485.1"/>
    <property type="molecule type" value="Genomic_DNA"/>
</dbReference>
<dbReference type="GO" id="GO:0009279">
    <property type="term" value="C:cell outer membrane"/>
    <property type="evidence" value="ECO:0007669"/>
    <property type="project" value="UniProtKB-SubCell"/>
</dbReference>
<evidence type="ECO:0000313" key="8">
    <source>
        <dbReference type="EMBL" id="MPL97485.1"/>
    </source>
</evidence>
<dbReference type="InterPro" id="IPR051906">
    <property type="entry name" value="TolC-like"/>
</dbReference>
<keyword evidence="5" id="KW-0472">Membrane</keyword>
<dbReference type="AlphaFoldDB" id="A0A644W178"/>
<evidence type="ECO:0000256" key="7">
    <source>
        <dbReference type="SAM" id="Coils"/>
    </source>
</evidence>
<evidence type="ECO:0000256" key="2">
    <source>
        <dbReference type="ARBA" id="ARBA00022448"/>
    </source>
</evidence>
<sequence>MNKQIFISLTLTIAIAFQTMGQQQLSPEQCRKMALEKNEDLKIAGMQTEKANRMQAAARTLRLPSLSVSGTGIYQNKDLKMEMFLPTQTPNPLTGQLEPNIMINPLTGQPVIGPDGNPVFNMYAWLPLEISLNGAYLAGISLEQPVYAGGRIRAGNQMADLGVEMAEENTRLQLGNTLEEADRAYWTFVSVRSKTMLAGQAVKMLEELVTRAKNSHATGMASRNDLLKAQVELSHARLNLQKAQQGMELSRMDLCRVTGLPFDTRIIVTDTLQDAESLTPTTVNPEPARPENRPEYQLLLKKIGMQDHQIRMERAEFLPTAGIRAGYNHIGGIELSGTGFENTSFNVMASVSIPLFHWGEGMQKIKAARLEKEIRETELTKYNQLMMLEAEQARLNLVLASERIRMSKEALEQANENLRVSRDNYEVGMGTMSDLLIAQTQWQQAHSELIDARSDYKIKETAWLKISGKLNAE</sequence>